<feature type="region of interest" description="Disordered" evidence="4">
    <location>
        <begin position="1"/>
        <end position="22"/>
    </location>
</feature>
<dbReference type="HAMAP" id="MF_02087">
    <property type="entry name" value="PLP_homeostasis"/>
    <property type="match status" value="1"/>
</dbReference>
<feature type="compositionally biased region" description="Low complexity" evidence="4">
    <location>
        <begin position="1"/>
        <end position="18"/>
    </location>
</feature>
<feature type="region of interest" description="Disordered" evidence="4">
    <location>
        <begin position="258"/>
        <end position="277"/>
    </location>
</feature>
<feature type="compositionally biased region" description="Polar residues" evidence="4">
    <location>
        <begin position="263"/>
        <end position="277"/>
    </location>
</feature>
<dbReference type="InterPro" id="IPR001608">
    <property type="entry name" value="Ala_racemase_N"/>
</dbReference>
<evidence type="ECO:0000259" key="5">
    <source>
        <dbReference type="Pfam" id="PF01168"/>
    </source>
</evidence>
<evidence type="ECO:0000256" key="2">
    <source>
        <dbReference type="HAMAP-Rule" id="MF_02087"/>
    </source>
</evidence>
<evidence type="ECO:0000256" key="3">
    <source>
        <dbReference type="RuleBase" id="RU004514"/>
    </source>
</evidence>
<name>A0ABT7TUI4_ACTVI</name>
<dbReference type="InterPro" id="IPR029066">
    <property type="entry name" value="PLP-binding_barrel"/>
</dbReference>
<dbReference type="PANTHER" id="PTHR10146">
    <property type="entry name" value="PROLINE SYNTHETASE CO-TRANSCRIBED BACTERIAL HOMOLOG PROTEIN"/>
    <property type="match status" value="1"/>
</dbReference>
<gene>
    <name evidence="6" type="ORF">QUV91_00275</name>
</gene>
<comment type="function">
    <text evidence="2">Pyridoxal 5'-phosphate (PLP)-binding protein, which is involved in PLP homeostasis.</text>
</comment>
<keyword evidence="1 2" id="KW-0663">Pyridoxal phosphate</keyword>
<feature type="modified residue" description="N6-(pyridoxal phosphate)lysine" evidence="2">
    <location>
        <position position="60"/>
    </location>
</feature>
<dbReference type="NCBIfam" id="TIGR00044">
    <property type="entry name" value="YggS family pyridoxal phosphate-dependent enzyme"/>
    <property type="match status" value="1"/>
</dbReference>
<sequence>MTESSAAAQSPQSSPSPSYTTAVTVEDFRRNLDAVRARIDAAAKRAGRDATEIRLLPVSKTVPEERLRTAFAAGITQMGENKVQEAQRKSENLADLGISWSVIGHLQTNKAKNVAAFADEFQALDSPRLAGALDRRLQAAGRGLDVYVQVNSSGEPSKFGLEPDDVADFLAALPAYSSLRVRGLMTLAANTSNEARVRECFSIMRRLRDAALEAGTVGDGLLSMGMSGDFEAAIEGGSTCVRVGQAIFGARATPDSYYWPESSEANQSQTDQPPTNS</sequence>
<dbReference type="SUPFAM" id="SSF51419">
    <property type="entry name" value="PLP-binding barrel"/>
    <property type="match status" value="1"/>
</dbReference>
<dbReference type="Proteomes" id="UP001529257">
    <property type="component" value="Unassembled WGS sequence"/>
</dbReference>
<dbReference type="PIRSF" id="PIRSF004848">
    <property type="entry name" value="YBL036c_PLPDEIII"/>
    <property type="match status" value="1"/>
</dbReference>
<keyword evidence="7" id="KW-1185">Reference proteome</keyword>
<feature type="domain" description="Alanine racemase N-terminal" evidence="5">
    <location>
        <begin position="31"/>
        <end position="251"/>
    </location>
</feature>
<dbReference type="PANTHER" id="PTHR10146:SF14">
    <property type="entry name" value="PYRIDOXAL PHOSPHATE HOMEOSTASIS PROTEIN"/>
    <property type="match status" value="1"/>
</dbReference>
<organism evidence="6 7">
    <name type="scientific">Actinomyces viscosus</name>
    <dbReference type="NCBI Taxonomy" id="1656"/>
    <lineage>
        <taxon>Bacteria</taxon>
        <taxon>Bacillati</taxon>
        <taxon>Actinomycetota</taxon>
        <taxon>Actinomycetes</taxon>
        <taxon>Actinomycetales</taxon>
        <taxon>Actinomycetaceae</taxon>
        <taxon>Actinomyces</taxon>
    </lineage>
</organism>
<dbReference type="Pfam" id="PF01168">
    <property type="entry name" value="Ala_racemase_N"/>
    <property type="match status" value="1"/>
</dbReference>
<dbReference type="EMBL" id="JAUDBR010000001">
    <property type="protein sequence ID" value="MDM8075488.1"/>
    <property type="molecule type" value="Genomic_DNA"/>
</dbReference>
<proteinExistence type="inferred from homology"/>
<dbReference type="InterPro" id="IPR011078">
    <property type="entry name" value="PyrdxlP_homeostasis"/>
</dbReference>
<dbReference type="RefSeq" id="WP_289594198.1">
    <property type="nucleotide sequence ID" value="NZ_JAUDBR010000001.1"/>
</dbReference>
<evidence type="ECO:0000313" key="7">
    <source>
        <dbReference type="Proteomes" id="UP001529257"/>
    </source>
</evidence>
<dbReference type="CDD" id="cd00635">
    <property type="entry name" value="PLPDE_III_YBL036c_like"/>
    <property type="match status" value="1"/>
</dbReference>
<comment type="similarity">
    <text evidence="2 3">Belongs to the pyridoxal phosphate-binding protein YggS/PROSC family.</text>
</comment>
<evidence type="ECO:0000313" key="6">
    <source>
        <dbReference type="EMBL" id="MDM8075488.1"/>
    </source>
</evidence>
<reference evidence="7" key="1">
    <citation type="submission" date="2023-06" db="EMBL/GenBank/DDBJ databases">
        <title>Identification and characterization of horizontal gene transfer across gut microbiota members of farm animals based on homology search.</title>
        <authorList>
            <person name="Zeman M."/>
            <person name="Kubasova T."/>
            <person name="Jahodarova E."/>
            <person name="Nykrynova M."/>
            <person name="Rychlik I."/>
        </authorList>
    </citation>
    <scope>NUCLEOTIDE SEQUENCE [LARGE SCALE GENOMIC DNA]</scope>
    <source>
        <strain evidence="7">ET81</strain>
    </source>
</reference>
<evidence type="ECO:0000256" key="1">
    <source>
        <dbReference type="ARBA" id="ARBA00022898"/>
    </source>
</evidence>
<comment type="caution">
    <text evidence="6">The sequence shown here is derived from an EMBL/GenBank/DDBJ whole genome shotgun (WGS) entry which is preliminary data.</text>
</comment>
<evidence type="ECO:0000256" key="4">
    <source>
        <dbReference type="SAM" id="MobiDB-lite"/>
    </source>
</evidence>
<dbReference type="Gene3D" id="3.20.20.10">
    <property type="entry name" value="Alanine racemase"/>
    <property type="match status" value="1"/>
</dbReference>
<accession>A0ABT7TUI4</accession>
<protein>
    <recommendedName>
        <fullName evidence="2">Pyridoxal phosphate homeostasis protein</fullName>
        <shortName evidence="2">PLP homeostasis protein</shortName>
    </recommendedName>
</protein>